<name>A0A9E6Y7W1_9ACTN</name>
<organism evidence="2 3">
    <name type="scientific">Capillimicrobium parvum</name>
    <dbReference type="NCBI Taxonomy" id="2884022"/>
    <lineage>
        <taxon>Bacteria</taxon>
        <taxon>Bacillati</taxon>
        <taxon>Actinomycetota</taxon>
        <taxon>Thermoleophilia</taxon>
        <taxon>Solirubrobacterales</taxon>
        <taxon>Capillimicrobiaceae</taxon>
        <taxon>Capillimicrobium</taxon>
    </lineage>
</organism>
<dbReference type="AlphaFoldDB" id="A0A9E6Y7W1"/>
<evidence type="ECO:0000256" key="1">
    <source>
        <dbReference type="SAM" id="MobiDB-lite"/>
    </source>
</evidence>
<accession>A0A9E6Y7W1</accession>
<gene>
    <name evidence="2" type="ORF">DSM104329_05633</name>
</gene>
<protein>
    <recommendedName>
        <fullName evidence="4">Lipoprotein</fullName>
    </recommendedName>
</protein>
<keyword evidence="3" id="KW-1185">Reference proteome</keyword>
<dbReference type="EMBL" id="CP087164">
    <property type="protein sequence ID" value="UGS39201.1"/>
    <property type="molecule type" value="Genomic_DNA"/>
</dbReference>
<sequence>MRRLLAPLAVVALLVATGCGEEKTVLAPACTDSAEAIVTALEKAPGPVTLGDGTTLSRCVDQARSDVELQSLGMVLTSAAEQLAEQRRMVALGYLVGAARRGAEHNGGVGTELVRRLEGTGRLVGDGPDLRRGLRAGNASG</sequence>
<dbReference type="KEGG" id="sbae:DSM104329_05633"/>
<evidence type="ECO:0000313" key="2">
    <source>
        <dbReference type="EMBL" id="UGS39201.1"/>
    </source>
</evidence>
<reference evidence="2" key="1">
    <citation type="journal article" date="2022" name="Int. J. Syst. Evol. Microbiol.">
        <title>Pseudomonas aegrilactucae sp. nov. and Pseudomonas morbosilactucae sp. nov., pathogens causing bacterial rot of lettuce in Japan.</title>
        <authorList>
            <person name="Sawada H."/>
            <person name="Fujikawa T."/>
            <person name="Satou M."/>
        </authorList>
    </citation>
    <scope>NUCLEOTIDE SEQUENCE</scope>
    <source>
        <strain evidence="2">0166_1</strain>
    </source>
</reference>
<dbReference type="RefSeq" id="WP_259313205.1">
    <property type="nucleotide sequence ID" value="NZ_CP087164.1"/>
</dbReference>
<evidence type="ECO:0000313" key="3">
    <source>
        <dbReference type="Proteomes" id="UP001162834"/>
    </source>
</evidence>
<evidence type="ECO:0008006" key="4">
    <source>
        <dbReference type="Google" id="ProtNLM"/>
    </source>
</evidence>
<proteinExistence type="predicted"/>
<dbReference type="PROSITE" id="PS51257">
    <property type="entry name" value="PROKAR_LIPOPROTEIN"/>
    <property type="match status" value="1"/>
</dbReference>
<dbReference type="Proteomes" id="UP001162834">
    <property type="component" value="Chromosome"/>
</dbReference>
<feature type="region of interest" description="Disordered" evidence="1">
    <location>
        <begin position="122"/>
        <end position="141"/>
    </location>
</feature>